<name>A0A3A2ZRD8_9EURO</name>
<dbReference type="GO" id="GO:0016042">
    <property type="term" value="P:lipid catabolic process"/>
    <property type="evidence" value="ECO:0007669"/>
    <property type="project" value="UniProtKB-KW"/>
</dbReference>
<feature type="region of interest" description="Disordered" evidence="5">
    <location>
        <begin position="138"/>
        <end position="179"/>
    </location>
</feature>
<dbReference type="EMBL" id="MVGC01000039">
    <property type="protein sequence ID" value="RJE25719.1"/>
    <property type="molecule type" value="Genomic_DNA"/>
</dbReference>
<feature type="compositionally biased region" description="Pro residues" evidence="5">
    <location>
        <begin position="148"/>
        <end position="161"/>
    </location>
</feature>
<reference evidence="7" key="1">
    <citation type="submission" date="2017-02" db="EMBL/GenBank/DDBJ databases">
        <authorList>
            <person name="Tafer H."/>
            <person name="Lopandic K."/>
        </authorList>
    </citation>
    <scope>NUCLEOTIDE SEQUENCE [LARGE SCALE GENOMIC DNA]</scope>
    <source>
        <strain evidence="7">CBS 366.77</strain>
    </source>
</reference>
<keyword evidence="4" id="KW-0443">Lipid metabolism</keyword>
<evidence type="ECO:0000256" key="1">
    <source>
        <dbReference type="ARBA" id="ARBA00013201"/>
    </source>
</evidence>
<evidence type="ECO:0000256" key="4">
    <source>
        <dbReference type="ARBA" id="ARBA00023098"/>
    </source>
</evidence>
<dbReference type="AlphaFoldDB" id="A0A3A2ZRD8"/>
<gene>
    <name evidence="6" type="ORF">PHISCL_01907</name>
</gene>
<comment type="caution">
    <text evidence="6">The sequence shown here is derived from an EMBL/GenBank/DDBJ whole genome shotgun (WGS) entry which is preliminary data.</text>
</comment>
<evidence type="ECO:0000256" key="2">
    <source>
        <dbReference type="ARBA" id="ARBA00022801"/>
    </source>
</evidence>
<dbReference type="PANTHER" id="PTHR10272">
    <property type="entry name" value="PLATELET-ACTIVATING FACTOR ACETYLHYDROLASE"/>
    <property type="match status" value="1"/>
</dbReference>
<evidence type="ECO:0000256" key="5">
    <source>
        <dbReference type="SAM" id="MobiDB-lite"/>
    </source>
</evidence>
<accession>A0A3A2ZRD8</accession>
<dbReference type="Gene3D" id="3.40.50.1820">
    <property type="entry name" value="alpha/beta hydrolase"/>
    <property type="match status" value="1"/>
</dbReference>
<organism evidence="6 7">
    <name type="scientific">Aspergillus sclerotialis</name>
    <dbReference type="NCBI Taxonomy" id="2070753"/>
    <lineage>
        <taxon>Eukaryota</taxon>
        <taxon>Fungi</taxon>
        <taxon>Dikarya</taxon>
        <taxon>Ascomycota</taxon>
        <taxon>Pezizomycotina</taxon>
        <taxon>Eurotiomycetes</taxon>
        <taxon>Eurotiomycetidae</taxon>
        <taxon>Eurotiales</taxon>
        <taxon>Aspergillaceae</taxon>
        <taxon>Aspergillus</taxon>
        <taxon>Aspergillus subgen. Polypaecilum</taxon>
    </lineage>
</organism>
<proteinExistence type="predicted"/>
<keyword evidence="7" id="KW-1185">Reference proteome</keyword>
<evidence type="ECO:0000313" key="6">
    <source>
        <dbReference type="EMBL" id="RJE25719.1"/>
    </source>
</evidence>
<dbReference type="EC" id="3.1.1.47" evidence="1"/>
<dbReference type="GO" id="GO:0003847">
    <property type="term" value="F:1-alkyl-2-acetylglycerophosphocholine esterase activity"/>
    <property type="evidence" value="ECO:0007669"/>
    <property type="project" value="UniProtKB-EC"/>
</dbReference>
<protein>
    <recommendedName>
        <fullName evidence="1">1-alkyl-2-acetylglycerophosphocholine esterase</fullName>
        <ecNumber evidence="1">3.1.1.47</ecNumber>
    </recommendedName>
</protein>
<dbReference type="OrthoDB" id="2363873at2759"/>
<dbReference type="SUPFAM" id="SSF53474">
    <property type="entry name" value="alpha/beta-Hydrolases"/>
    <property type="match status" value="1"/>
</dbReference>
<keyword evidence="3" id="KW-0442">Lipid degradation</keyword>
<dbReference type="STRING" id="2070753.A0A3A2ZRD8"/>
<sequence>MSDAIAQVQDTTYGQFGIGITNGTFESISIRTCIRGNPRGGGNDDDDNQGDEEGEEQYPLLLFSPGVEESRLVYANFLSSVASQGFVVVAVDHPYDVNAVEFPDGEVIQGINMTKDESTTLLDLRTRVEDMSFVLSQISPSSQSPSPAAFPSPPSVAPPSPSKKRGNKPNPILPPAVQQKTKVSDPVIFGHSFGGATAAQALYVDPRFVGGVNLDGILFGSVVGSGFGKPFLEMKSQTSSSVRDSTWKKFFGKLTGWKLQVQVQGAQHESFSDLGEIVNAIGAKGKNVDEIVGTISGERMIEIMTAYVSATARQAVLGTKEKLLDGPSKEYPEVKFLD</sequence>
<dbReference type="PANTHER" id="PTHR10272:SF14">
    <property type="entry name" value="PAF ACETYLHYDROLASE FAMILY PROTEIN"/>
    <property type="match status" value="1"/>
</dbReference>
<dbReference type="InterPro" id="IPR029058">
    <property type="entry name" value="AB_hydrolase_fold"/>
</dbReference>
<evidence type="ECO:0000256" key="3">
    <source>
        <dbReference type="ARBA" id="ARBA00022963"/>
    </source>
</evidence>
<dbReference type="Proteomes" id="UP000266188">
    <property type="component" value="Unassembled WGS sequence"/>
</dbReference>
<evidence type="ECO:0000313" key="7">
    <source>
        <dbReference type="Proteomes" id="UP000266188"/>
    </source>
</evidence>
<keyword evidence="2 6" id="KW-0378">Hydrolase</keyword>
<dbReference type="Pfam" id="PF03403">
    <property type="entry name" value="PAF-AH_p_II"/>
    <property type="match status" value="2"/>
</dbReference>